<keyword evidence="3 5" id="KW-0732">Signal</keyword>
<comment type="caution">
    <text evidence="7">The sequence shown here is derived from an EMBL/GenBank/DDBJ whole genome shotgun (WGS) entry which is preliminary data.</text>
</comment>
<dbReference type="Proteomes" id="UP000184286">
    <property type="component" value="Unassembled WGS sequence"/>
</dbReference>
<reference evidence="8" key="1">
    <citation type="submission" date="2016-11" db="EMBL/GenBank/DDBJ databases">
        <authorList>
            <person name="Schniete J.K."/>
            <person name="Salih T."/>
            <person name="Algora Gallardo L."/>
            <person name="Martinez Fernandez S."/>
            <person name="Herron P.R."/>
        </authorList>
    </citation>
    <scope>NUCLEOTIDE SEQUENCE [LARGE SCALE GENOMIC DNA]</scope>
    <source>
        <strain evidence="8">DSM 41896</strain>
    </source>
</reference>
<dbReference type="PANTHER" id="PTHR30024:SF47">
    <property type="entry name" value="TAURINE-BINDING PERIPLASMIC PROTEIN"/>
    <property type="match status" value="1"/>
</dbReference>
<sequence>MRRLLAGLAAGTFLLATAACGSSDDSGSPGSSGKDTSSGGTTTVELGLIPIVDVAPVYLGVEKGFYAKHGLELSITTAQGGAAIVPGVVSGQFQFGFSNLTSLMVAQSNNVPVKAVSNGIASTGVAGEDFGAITVKKGSALRSAKDLEGKKVAINTLKNINETAVRASVRKAGGDPDKVRFVELPFDQMPAALDGGRIDAAMVVEPALATVKSQGGQEIVSPFIDIAPNLTIAMYFTSTQYARQHPDVVRKFQEATAESLAYADAHPDEVRRTVTTYTKIPAAVLEQVTLPKWPAEANRSSIEALRRLGSDDGLFKSEPDLDKLLP</sequence>
<dbReference type="SMART" id="SM00062">
    <property type="entry name" value="PBPb"/>
    <property type="match status" value="1"/>
</dbReference>
<gene>
    <name evidence="7" type="ORF">BM536_007760</name>
</gene>
<dbReference type="InterPro" id="IPR015168">
    <property type="entry name" value="SsuA/THI5"/>
</dbReference>
<dbReference type="PANTHER" id="PTHR30024">
    <property type="entry name" value="ALIPHATIC SULFONATES-BINDING PROTEIN-RELATED"/>
    <property type="match status" value="1"/>
</dbReference>
<evidence type="ECO:0000256" key="4">
    <source>
        <dbReference type="SAM" id="MobiDB-lite"/>
    </source>
</evidence>
<feature type="region of interest" description="Disordered" evidence="4">
    <location>
        <begin position="21"/>
        <end position="40"/>
    </location>
</feature>
<dbReference type="Gene3D" id="3.40.190.10">
    <property type="entry name" value="Periplasmic binding protein-like II"/>
    <property type="match status" value="2"/>
</dbReference>
<proteinExistence type="inferred from homology"/>
<name>A0A1V6MUS9_9ACTN</name>
<feature type="domain" description="Solute-binding protein family 3/N-terminal" evidence="6">
    <location>
        <begin position="56"/>
        <end position="266"/>
    </location>
</feature>
<evidence type="ECO:0000259" key="6">
    <source>
        <dbReference type="SMART" id="SM00062"/>
    </source>
</evidence>
<dbReference type="RefSeq" id="WP_073497250.1">
    <property type="nucleotide sequence ID" value="NZ_MPOH02000009.1"/>
</dbReference>
<evidence type="ECO:0000256" key="1">
    <source>
        <dbReference type="ARBA" id="ARBA00004418"/>
    </source>
</evidence>
<evidence type="ECO:0000256" key="2">
    <source>
        <dbReference type="ARBA" id="ARBA00010742"/>
    </source>
</evidence>
<dbReference type="AlphaFoldDB" id="A0A1V6MUS9"/>
<accession>A0A1V6MUS9</accession>
<organism evidence="7 8">
    <name type="scientific">Streptomyces phaeoluteigriseus</name>
    <dbReference type="NCBI Taxonomy" id="114686"/>
    <lineage>
        <taxon>Bacteria</taxon>
        <taxon>Bacillati</taxon>
        <taxon>Actinomycetota</taxon>
        <taxon>Actinomycetes</taxon>
        <taxon>Kitasatosporales</taxon>
        <taxon>Streptomycetaceae</taxon>
        <taxon>Streptomyces</taxon>
        <taxon>Streptomyces aurantiacus group</taxon>
    </lineage>
</organism>
<feature type="chain" id="PRO_5038398127" evidence="5">
    <location>
        <begin position="19"/>
        <end position="326"/>
    </location>
</feature>
<evidence type="ECO:0000256" key="5">
    <source>
        <dbReference type="SAM" id="SignalP"/>
    </source>
</evidence>
<dbReference type="Pfam" id="PF09084">
    <property type="entry name" value="NMT1"/>
    <property type="match status" value="1"/>
</dbReference>
<protein>
    <submittedName>
        <fullName evidence="7">Nitrate ABC transporter substrate-binding protein</fullName>
    </submittedName>
</protein>
<evidence type="ECO:0000256" key="3">
    <source>
        <dbReference type="ARBA" id="ARBA00022729"/>
    </source>
</evidence>
<comment type="subcellular location">
    <subcellularLocation>
        <location evidence="1">Periplasm</location>
    </subcellularLocation>
</comment>
<dbReference type="SUPFAM" id="SSF53850">
    <property type="entry name" value="Periplasmic binding protein-like II"/>
    <property type="match status" value="1"/>
</dbReference>
<dbReference type="InterPro" id="IPR001638">
    <property type="entry name" value="Solute-binding_3/MltF_N"/>
</dbReference>
<dbReference type="EMBL" id="MPOH02000009">
    <property type="protein sequence ID" value="OQD56211.1"/>
    <property type="molecule type" value="Genomic_DNA"/>
</dbReference>
<evidence type="ECO:0000313" key="7">
    <source>
        <dbReference type="EMBL" id="OQD56211.1"/>
    </source>
</evidence>
<dbReference type="PROSITE" id="PS51257">
    <property type="entry name" value="PROKAR_LIPOPROTEIN"/>
    <property type="match status" value="1"/>
</dbReference>
<reference evidence="7 8" key="2">
    <citation type="submission" date="2017-02" db="EMBL/GenBank/DDBJ databases">
        <title>Draft genome sequence of Streptomyces phaeoluteigriseus type strain DSM41896.</title>
        <authorList>
            <person name="Salih T.S."/>
            <person name="Algora Gallardo L."/>
            <person name="Melo Santos T."/>
            <person name="Filgueira Martinez S."/>
            <person name="Herron P.R."/>
        </authorList>
    </citation>
    <scope>NUCLEOTIDE SEQUENCE [LARGE SCALE GENOMIC DNA]</scope>
    <source>
        <strain evidence="7 8">DSM 41896</strain>
    </source>
</reference>
<comment type="similarity">
    <text evidence="2">Belongs to the bacterial solute-binding protein SsuA/TauA family.</text>
</comment>
<dbReference type="OrthoDB" id="8877897at2"/>
<feature type="signal peptide" evidence="5">
    <location>
        <begin position="1"/>
        <end position="18"/>
    </location>
</feature>
<dbReference type="STRING" id="114686.BM536_007760"/>
<dbReference type="GO" id="GO:0042597">
    <property type="term" value="C:periplasmic space"/>
    <property type="evidence" value="ECO:0007669"/>
    <property type="project" value="UniProtKB-SubCell"/>
</dbReference>
<evidence type="ECO:0000313" key="8">
    <source>
        <dbReference type="Proteomes" id="UP000184286"/>
    </source>
</evidence>